<dbReference type="KEGG" id="mshg:MSG_04124"/>
<feature type="region of interest" description="Disordered" evidence="1">
    <location>
        <begin position="1"/>
        <end position="42"/>
    </location>
</feature>
<keyword evidence="3" id="KW-1185">Reference proteome</keyword>
<dbReference type="OrthoDB" id="4734108at2"/>
<protein>
    <submittedName>
        <fullName evidence="2">Uncharacterized protein</fullName>
    </submittedName>
</protein>
<feature type="region of interest" description="Disordered" evidence="1">
    <location>
        <begin position="55"/>
        <end position="75"/>
    </location>
</feature>
<proteinExistence type="predicted"/>
<dbReference type="RefSeq" id="WP_096442501.1">
    <property type="nucleotide sequence ID" value="NZ_AP018164.1"/>
</dbReference>
<dbReference type="Proteomes" id="UP000217736">
    <property type="component" value="Chromosome"/>
</dbReference>
<dbReference type="EMBL" id="AP018164">
    <property type="protein sequence ID" value="BAX94245.1"/>
    <property type="molecule type" value="Genomic_DNA"/>
</dbReference>
<evidence type="ECO:0000313" key="3">
    <source>
        <dbReference type="Proteomes" id="UP000217736"/>
    </source>
</evidence>
<feature type="compositionally biased region" description="Acidic residues" evidence="1">
    <location>
        <begin position="25"/>
        <end position="42"/>
    </location>
</feature>
<gene>
    <name evidence="2" type="ORF">MSG_04124</name>
</gene>
<name>A0A1Z4EMR0_9MYCO</name>
<sequence length="101" mass="11227">MTPDQPDHPRRKLPKSLAGHNIVFIDEDDDDDGDDFDDEDFDDDPGDFAFCLGREAAHRGESEDQNPYPETDARPGSIEWFDTDYGLWLAGHGIGSGESQG</sequence>
<evidence type="ECO:0000256" key="1">
    <source>
        <dbReference type="SAM" id="MobiDB-lite"/>
    </source>
</evidence>
<evidence type="ECO:0000313" key="2">
    <source>
        <dbReference type="EMBL" id="BAX94245.1"/>
    </source>
</evidence>
<organism evidence="2 3">
    <name type="scientific">Mycobacterium shigaense</name>
    <dbReference type="NCBI Taxonomy" id="722731"/>
    <lineage>
        <taxon>Bacteria</taxon>
        <taxon>Bacillati</taxon>
        <taxon>Actinomycetota</taxon>
        <taxon>Actinomycetes</taxon>
        <taxon>Mycobacteriales</taxon>
        <taxon>Mycobacteriaceae</taxon>
        <taxon>Mycobacterium</taxon>
        <taxon>Mycobacterium simiae complex</taxon>
    </lineage>
</organism>
<accession>A0A1Z4EMR0</accession>
<dbReference type="AlphaFoldDB" id="A0A1Z4EMR0"/>
<reference evidence="3" key="1">
    <citation type="submission" date="2017-06" db="EMBL/GenBank/DDBJ databases">
        <title>Complete Genome Sequence of Mycobacterium shigaense.</title>
        <authorList>
            <person name="Fukano H."/>
            <person name="Yoshida M."/>
            <person name="Kazumi Y."/>
            <person name="Ogura Y."/>
            <person name="Mitarai S."/>
            <person name="Hayashi T."/>
            <person name="Hoshino Y."/>
        </authorList>
    </citation>
    <scope>NUCLEOTIDE SEQUENCE [LARGE SCALE GENOMIC DNA]</scope>
    <source>
        <strain evidence="3">UN-152</strain>
    </source>
</reference>